<dbReference type="SMART" id="SM00736">
    <property type="entry name" value="CADG"/>
    <property type="match status" value="2"/>
</dbReference>
<dbReference type="Proteomes" id="UP001302745">
    <property type="component" value="Unassembled WGS sequence"/>
</dbReference>
<evidence type="ECO:0000256" key="1">
    <source>
        <dbReference type="SAM" id="MobiDB-lite"/>
    </source>
</evidence>
<sequence>MASPVVAWSLALLVAGLSTASPTVSFPINSQVPPVARLGQPFSFVFSPSTFSSSSPITYSLSNPPKWLSIDSDARRLFGTPESDDIAPGHVEGVPLNLVASDDSGSTTLTATLVVSRSPGPKLKIPLEKQVPNFGTFSSPSAFLSAPGTSFSFRLDTNTFSNPPSAPINYYATTADNTPLPAWISFDPTSLSFSGRTPSAESLIQPPQHFPFQVIASDVVGFAGAAMGFDIVVGSHQLAADETTIVLDATPGTLLSYTGLNDTVKVDGKPAAPGTVVIASTSKNPPWLTIDKHTFYMTGFPPETAESTNFTVTIRDTFSNSLNLTILVEVVGDKAGLFTGEPPKLTISPGKPFSIDLGPYLSNPQDIEISVETDSSHAWIRFNSSTATLFGDAPEGLMDSAANVKINAKSRHSRKSASMFFDIVIRAGSGGKGSTATDPTTAGAHPTESPGDQHSLSGDGLGNSRFNPVLLAVLLPLLLLLALAVCALFWYFRRRKDRQRPALSTRDISGPLPGTFVTTTHGLSVSHSLPDFTKRFGKSFSADDVFGPDKKTYLESRTAFLTRPDLPRPVGPVVRLLPPSGSPSSDTGAPGEDNNTPVVASGALVTLRPGTRGKISSSLSSITETSTIGELVDSRGLESVGTESRSSFRDKIEINVPRLLHTPGLTYADSPSPTEAMPTPRPGSSRTSPETGLSYCPPASAVRKLSWLRLKGVKGKRQGSKLVPGMKRLSEQPSVLTVDTFTPEMAGMAPPTIAVTQGDSENEAAVLESASLPLPQFPSRTSLSRPPTRSRPATCGNMGNPRQEPPLKASNDTTTTPAAPARSLLSNQQNAIPDFPTRVGETPADSLDIYDDIIEHNPFRPSRTWSTVPTTDEWVDETVESLALSRSASQQKHQNWTVLQESLPVIKSRDATAPGRLSDVASSVGLPQVREGEGEVFVAPCPVPLRAETAAAATLEGRGDGMPERSGLTRKSQSKGVSLRSEGSKSDYAIFI</sequence>
<keyword evidence="6" id="KW-1185">Reference proteome</keyword>
<dbReference type="EMBL" id="MU857017">
    <property type="protein sequence ID" value="KAK4151412.1"/>
    <property type="molecule type" value="Genomic_DNA"/>
</dbReference>
<dbReference type="GO" id="GO:0016020">
    <property type="term" value="C:membrane"/>
    <property type="evidence" value="ECO:0007669"/>
    <property type="project" value="InterPro"/>
</dbReference>
<evidence type="ECO:0000313" key="5">
    <source>
        <dbReference type="EMBL" id="KAK4151412.1"/>
    </source>
</evidence>
<dbReference type="SUPFAM" id="SSF49313">
    <property type="entry name" value="Cadherin-like"/>
    <property type="match status" value="4"/>
</dbReference>
<feature type="region of interest" description="Disordered" evidence="1">
    <location>
        <begin position="957"/>
        <end position="985"/>
    </location>
</feature>
<feature type="compositionally biased region" description="Low complexity" evidence="1">
    <location>
        <begin position="778"/>
        <end position="792"/>
    </location>
</feature>
<evidence type="ECO:0000313" key="6">
    <source>
        <dbReference type="Proteomes" id="UP001302745"/>
    </source>
</evidence>
<evidence type="ECO:0000256" key="3">
    <source>
        <dbReference type="SAM" id="SignalP"/>
    </source>
</evidence>
<keyword evidence="2" id="KW-0472">Membrane</keyword>
<dbReference type="InterPro" id="IPR006644">
    <property type="entry name" value="Cadg"/>
</dbReference>
<feature type="compositionally biased region" description="Polar residues" evidence="1">
    <location>
        <begin position="582"/>
        <end position="597"/>
    </location>
</feature>
<evidence type="ECO:0000259" key="4">
    <source>
        <dbReference type="SMART" id="SM00736"/>
    </source>
</evidence>
<feature type="region of interest" description="Disordered" evidence="1">
    <location>
        <begin position="770"/>
        <end position="843"/>
    </location>
</feature>
<dbReference type="AlphaFoldDB" id="A0AAN6VH08"/>
<protein>
    <recommendedName>
        <fullName evidence="4">Dystroglycan-type cadherin-like domain-containing protein</fullName>
    </recommendedName>
</protein>
<name>A0AAN6VH08_9PEZI</name>
<feature type="region of interest" description="Disordered" evidence="1">
    <location>
        <begin position="663"/>
        <end position="695"/>
    </location>
</feature>
<feature type="domain" description="Dystroglycan-type cadherin-like" evidence="4">
    <location>
        <begin position="23"/>
        <end position="122"/>
    </location>
</feature>
<dbReference type="InterPro" id="IPR015919">
    <property type="entry name" value="Cadherin-like_sf"/>
</dbReference>
<feature type="region of interest" description="Disordered" evidence="1">
    <location>
        <begin position="577"/>
        <end position="597"/>
    </location>
</feature>
<organism evidence="5 6">
    <name type="scientific">Chaetomidium leptoderma</name>
    <dbReference type="NCBI Taxonomy" id="669021"/>
    <lineage>
        <taxon>Eukaryota</taxon>
        <taxon>Fungi</taxon>
        <taxon>Dikarya</taxon>
        <taxon>Ascomycota</taxon>
        <taxon>Pezizomycotina</taxon>
        <taxon>Sordariomycetes</taxon>
        <taxon>Sordariomycetidae</taxon>
        <taxon>Sordariales</taxon>
        <taxon>Chaetomiaceae</taxon>
        <taxon>Chaetomidium</taxon>
    </lineage>
</organism>
<dbReference type="GO" id="GO:0005509">
    <property type="term" value="F:calcium ion binding"/>
    <property type="evidence" value="ECO:0007669"/>
    <property type="project" value="InterPro"/>
</dbReference>
<proteinExistence type="predicted"/>
<keyword evidence="2" id="KW-1133">Transmembrane helix</keyword>
<keyword evidence="2" id="KW-0812">Transmembrane</keyword>
<dbReference type="InterPro" id="IPR013783">
    <property type="entry name" value="Ig-like_fold"/>
</dbReference>
<feature type="chain" id="PRO_5042925958" description="Dystroglycan-type cadherin-like domain-containing protein" evidence="3">
    <location>
        <begin position="21"/>
        <end position="992"/>
    </location>
</feature>
<reference evidence="5" key="1">
    <citation type="journal article" date="2023" name="Mol. Phylogenet. Evol.">
        <title>Genome-scale phylogeny and comparative genomics of the fungal order Sordariales.</title>
        <authorList>
            <person name="Hensen N."/>
            <person name="Bonometti L."/>
            <person name="Westerberg I."/>
            <person name="Brannstrom I.O."/>
            <person name="Guillou S."/>
            <person name="Cros-Aarteil S."/>
            <person name="Calhoun S."/>
            <person name="Haridas S."/>
            <person name="Kuo A."/>
            <person name="Mondo S."/>
            <person name="Pangilinan J."/>
            <person name="Riley R."/>
            <person name="LaButti K."/>
            <person name="Andreopoulos B."/>
            <person name="Lipzen A."/>
            <person name="Chen C."/>
            <person name="Yan M."/>
            <person name="Daum C."/>
            <person name="Ng V."/>
            <person name="Clum A."/>
            <person name="Steindorff A."/>
            <person name="Ohm R.A."/>
            <person name="Martin F."/>
            <person name="Silar P."/>
            <person name="Natvig D.O."/>
            <person name="Lalanne C."/>
            <person name="Gautier V."/>
            <person name="Ament-Velasquez S.L."/>
            <person name="Kruys A."/>
            <person name="Hutchinson M.I."/>
            <person name="Powell A.J."/>
            <person name="Barry K."/>
            <person name="Miller A.N."/>
            <person name="Grigoriev I.V."/>
            <person name="Debuchy R."/>
            <person name="Gladieux P."/>
            <person name="Hiltunen Thoren M."/>
            <person name="Johannesson H."/>
        </authorList>
    </citation>
    <scope>NUCLEOTIDE SEQUENCE</scope>
    <source>
        <strain evidence="5">CBS 538.74</strain>
    </source>
</reference>
<evidence type="ECO:0000256" key="2">
    <source>
        <dbReference type="SAM" id="Phobius"/>
    </source>
</evidence>
<feature type="region of interest" description="Disordered" evidence="1">
    <location>
        <begin position="430"/>
        <end position="459"/>
    </location>
</feature>
<reference evidence="5" key="2">
    <citation type="submission" date="2023-05" db="EMBL/GenBank/DDBJ databases">
        <authorList>
            <consortium name="Lawrence Berkeley National Laboratory"/>
            <person name="Steindorff A."/>
            <person name="Hensen N."/>
            <person name="Bonometti L."/>
            <person name="Westerberg I."/>
            <person name="Brannstrom I.O."/>
            <person name="Guillou S."/>
            <person name="Cros-Aarteil S."/>
            <person name="Calhoun S."/>
            <person name="Haridas S."/>
            <person name="Kuo A."/>
            <person name="Mondo S."/>
            <person name="Pangilinan J."/>
            <person name="Riley R."/>
            <person name="Labutti K."/>
            <person name="Andreopoulos B."/>
            <person name="Lipzen A."/>
            <person name="Chen C."/>
            <person name="Yanf M."/>
            <person name="Daum C."/>
            <person name="Ng V."/>
            <person name="Clum A."/>
            <person name="Ohm R."/>
            <person name="Martin F."/>
            <person name="Silar P."/>
            <person name="Natvig D."/>
            <person name="Lalanne C."/>
            <person name="Gautier V."/>
            <person name="Ament-Velasquez S.L."/>
            <person name="Kruys A."/>
            <person name="Hutchinson M.I."/>
            <person name="Powell A.J."/>
            <person name="Barry K."/>
            <person name="Miller A.N."/>
            <person name="Grigoriev I.V."/>
            <person name="Debuchy R."/>
            <person name="Gladieux P."/>
            <person name="Thoren M.H."/>
            <person name="Johannesson H."/>
        </authorList>
    </citation>
    <scope>NUCLEOTIDE SEQUENCE</scope>
    <source>
        <strain evidence="5">CBS 538.74</strain>
    </source>
</reference>
<dbReference type="Pfam" id="PF05345">
    <property type="entry name" value="He_PIG"/>
    <property type="match status" value="2"/>
</dbReference>
<gene>
    <name evidence="5" type="ORF">C8A00DRAFT_17171</name>
</gene>
<accession>A0AAN6VH08</accession>
<comment type="caution">
    <text evidence="5">The sequence shown here is derived from an EMBL/GenBank/DDBJ whole genome shotgun (WGS) entry which is preliminary data.</text>
</comment>
<feature type="transmembrane region" description="Helical" evidence="2">
    <location>
        <begin position="469"/>
        <end position="492"/>
    </location>
</feature>
<feature type="signal peptide" evidence="3">
    <location>
        <begin position="1"/>
        <end position="20"/>
    </location>
</feature>
<dbReference type="Gene3D" id="2.60.40.10">
    <property type="entry name" value="Immunoglobulins"/>
    <property type="match status" value="3"/>
</dbReference>
<keyword evidence="3" id="KW-0732">Signal</keyword>
<feature type="domain" description="Dystroglycan-type cadherin-like" evidence="4">
    <location>
        <begin position="139"/>
        <end position="240"/>
    </location>
</feature>